<evidence type="ECO:0000256" key="15">
    <source>
        <dbReference type="PIRSR" id="PIRSR000114-2"/>
    </source>
</evidence>
<dbReference type="InterPro" id="IPR006109">
    <property type="entry name" value="G3P_DH_NAD-dep_C"/>
</dbReference>
<dbReference type="PRINTS" id="PR00077">
    <property type="entry name" value="GPDHDRGNASE"/>
</dbReference>
<feature type="binding site" evidence="13">
    <location>
        <position position="265"/>
    </location>
    <ligand>
        <name>sn-glycerol 3-phosphate</name>
        <dbReference type="ChEBI" id="CHEBI:57597"/>
    </ligand>
</feature>
<feature type="binding site" evidence="13">
    <location>
        <position position="117"/>
    </location>
    <ligand>
        <name>sn-glycerol 3-phosphate</name>
        <dbReference type="ChEBI" id="CHEBI:57597"/>
    </ligand>
</feature>
<dbReference type="GO" id="GO:0005829">
    <property type="term" value="C:cytosol"/>
    <property type="evidence" value="ECO:0007669"/>
    <property type="project" value="TreeGrafter"/>
</dbReference>
<comment type="catalytic activity">
    <reaction evidence="9">
        <text>sn-glycerol 3-phosphate + NADP(+) = dihydroxyacetone phosphate + NADPH + H(+)</text>
        <dbReference type="Rhea" id="RHEA:11096"/>
        <dbReference type="ChEBI" id="CHEBI:15378"/>
        <dbReference type="ChEBI" id="CHEBI:57597"/>
        <dbReference type="ChEBI" id="CHEBI:57642"/>
        <dbReference type="ChEBI" id="CHEBI:57783"/>
        <dbReference type="ChEBI" id="CHEBI:58349"/>
        <dbReference type="EC" id="1.1.1.94"/>
    </reaction>
    <physiologicalReaction direction="right-to-left" evidence="9">
        <dbReference type="Rhea" id="RHEA:11098"/>
    </physiologicalReaction>
</comment>
<feature type="binding site" evidence="13">
    <location>
        <position position="290"/>
    </location>
    <ligand>
        <name>NADPH</name>
        <dbReference type="ChEBI" id="CHEBI:57783"/>
    </ligand>
</feature>
<proteinExistence type="inferred from homology"/>
<evidence type="ECO:0000259" key="20">
    <source>
        <dbReference type="Pfam" id="PF07479"/>
    </source>
</evidence>
<evidence type="ECO:0000259" key="19">
    <source>
        <dbReference type="Pfam" id="PF01210"/>
    </source>
</evidence>
<keyword evidence="18" id="KW-0812">Transmembrane</keyword>
<dbReference type="InterPro" id="IPR008927">
    <property type="entry name" value="6-PGluconate_DH-like_C_sf"/>
</dbReference>
<evidence type="ECO:0000256" key="10">
    <source>
        <dbReference type="ARBA" id="ARBA00066687"/>
    </source>
</evidence>
<evidence type="ECO:0000256" key="17">
    <source>
        <dbReference type="RuleBase" id="RU000437"/>
    </source>
</evidence>
<evidence type="ECO:0000256" key="7">
    <source>
        <dbReference type="ARBA" id="ARBA00023209"/>
    </source>
</evidence>
<feature type="binding site" evidence="15">
    <location>
        <position position="117"/>
    </location>
    <ligand>
        <name>substrate</name>
    </ligand>
</feature>
<comment type="subcellular location">
    <subcellularLocation>
        <location evidence="13">Cytoplasm</location>
    </subcellularLocation>
</comment>
<dbReference type="InterPro" id="IPR006168">
    <property type="entry name" value="G3P_DH_NAD-dep"/>
</dbReference>
<accession>A0A1H2ZDL8</accession>
<keyword evidence="7 13" id="KW-0594">Phospholipid biosynthesis</keyword>
<keyword evidence="4 13" id="KW-0560">Oxidoreductase</keyword>
<keyword evidence="13" id="KW-0547">Nucleotide-binding</keyword>
<evidence type="ECO:0000256" key="3">
    <source>
        <dbReference type="ARBA" id="ARBA00022857"/>
    </source>
</evidence>
<dbReference type="PANTHER" id="PTHR11728:SF1">
    <property type="entry name" value="GLYCEROL-3-PHOSPHATE DEHYDROGENASE [NAD(+)] 2, CHLOROPLASTIC"/>
    <property type="match status" value="1"/>
</dbReference>
<feature type="binding site" evidence="16">
    <location>
        <position position="149"/>
    </location>
    <ligand>
        <name>NAD(+)</name>
        <dbReference type="ChEBI" id="CHEBI:57540"/>
    </ligand>
</feature>
<feature type="binding site" evidence="16">
    <location>
        <position position="264"/>
    </location>
    <ligand>
        <name>NAD(+)</name>
        <dbReference type="ChEBI" id="CHEBI:57540"/>
    </ligand>
</feature>
<dbReference type="FunFam" id="1.10.1040.10:FF:000001">
    <property type="entry name" value="Glycerol-3-phosphate dehydrogenase [NAD(P)+]"/>
    <property type="match status" value="1"/>
</dbReference>
<evidence type="ECO:0000313" key="22">
    <source>
        <dbReference type="Proteomes" id="UP000198816"/>
    </source>
</evidence>
<dbReference type="STRING" id="1058.SAMN05421783_11579"/>
<evidence type="ECO:0000256" key="1">
    <source>
        <dbReference type="ARBA" id="ARBA00011009"/>
    </source>
</evidence>
<feature type="binding site" evidence="13">
    <location>
        <position position="264"/>
    </location>
    <ligand>
        <name>sn-glycerol 3-phosphate</name>
        <dbReference type="ChEBI" id="CHEBI:57597"/>
    </ligand>
</feature>
<sequence length="342" mass="35608">MPADTLQADSTKAAIAVLGAGSWGTALAILLCRNGHRVRLWGHEIEQIDALRRDGENRLFLPGVPLPDSLSATASLDEALAGASDCLIVVPSHAFRRVAEQIARQLPAAIGVAWATKGLDPASGELLHAVAQESLGTRALAVVSGPSFAQEVAHGLPTAVTVASADAAFAERIAWLLHGERFRAYTSSDMIGVEVCGAAKNVLAIATGIADGLGFGANTRAALITRGLAELIRVGTALGGRKETFMGLAGIGDLVLTCTDNQSRNRRMGLALAAGASLADAQAKIGQEVEGVVTALAMYRLASRLGIEMPISEQVYRVLYEGVSPEGATRALLEREPKAEFG</sequence>
<feature type="binding site" evidence="13">
    <location>
        <position position="22"/>
    </location>
    <ligand>
        <name>NADPH</name>
        <dbReference type="ChEBI" id="CHEBI:57783"/>
    </ligand>
</feature>
<dbReference type="InterPro" id="IPR036291">
    <property type="entry name" value="NAD(P)-bd_dom_sf"/>
</dbReference>
<reference evidence="22" key="1">
    <citation type="submission" date="2016-10" db="EMBL/GenBank/DDBJ databases">
        <authorList>
            <person name="Varghese N."/>
            <person name="Submissions S."/>
        </authorList>
    </citation>
    <scope>NUCLEOTIDE SEQUENCE [LARGE SCALE GENOMIC DNA]</scope>
    <source>
        <strain evidence="22">DSM 217</strain>
    </source>
</reference>
<keyword evidence="13" id="KW-0963">Cytoplasm</keyword>
<keyword evidence="22" id="KW-1185">Reference proteome</keyword>
<dbReference type="EC" id="1.1.1.94" evidence="10 13"/>
<keyword evidence="3 13" id="KW-0521">NADP</keyword>
<keyword evidence="8 13" id="KW-1208">Phospholipid metabolism</keyword>
<dbReference type="Pfam" id="PF01210">
    <property type="entry name" value="NAD_Gly3P_dh_N"/>
    <property type="match status" value="1"/>
</dbReference>
<dbReference type="PROSITE" id="PS00957">
    <property type="entry name" value="NAD_G3PDH"/>
    <property type="match status" value="1"/>
</dbReference>
<dbReference type="FunFam" id="3.40.50.720:FF:000019">
    <property type="entry name" value="Glycerol-3-phosphate dehydrogenase [NAD(P)+]"/>
    <property type="match status" value="1"/>
</dbReference>
<dbReference type="SUPFAM" id="SSF51735">
    <property type="entry name" value="NAD(P)-binding Rossmann-fold domains"/>
    <property type="match status" value="1"/>
</dbReference>
<feature type="active site" description="Proton acceptor" evidence="13 14">
    <location>
        <position position="200"/>
    </location>
</feature>
<keyword evidence="18" id="KW-0472">Membrane</keyword>
<dbReference type="NCBIfam" id="NF000940">
    <property type="entry name" value="PRK00094.1-2"/>
    <property type="match status" value="1"/>
</dbReference>
<comment type="caution">
    <text evidence="13">Lacks conserved residue(s) required for the propagation of feature annotation.</text>
</comment>
<dbReference type="GO" id="GO:0141153">
    <property type="term" value="F:glycerol-3-phosphate dehydrogenase (NADP+) activity"/>
    <property type="evidence" value="ECO:0007669"/>
    <property type="project" value="RHEA"/>
</dbReference>
<feature type="binding site" evidence="13">
    <location>
        <position position="149"/>
    </location>
    <ligand>
        <name>NADPH</name>
        <dbReference type="ChEBI" id="CHEBI:57783"/>
    </ligand>
</feature>
<keyword evidence="5 13" id="KW-0520">NAD</keyword>
<dbReference type="GO" id="GO:0051287">
    <property type="term" value="F:NAD binding"/>
    <property type="evidence" value="ECO:0007669"/>
    <property type="project" value="InterPro"/>
</dbReference>
<dbReference type="InterPro" id="IPR013328">
    <property type="entry name" value="6PGD_dom2"/>
</dbReference>
<evidence type="ECO:0000256" key="14">
    <source>
        <dbReference type="PIRSR" id="PIRSR000114-1"/>
    </source>
</evidence>
<dbReference type="InterPro" id="IPR011128">
    <property type="entry name" value="G3P_DH_NAD-dep_N"/>
</dbReference>
<feature type="binding site" evidence="13">
    <location>
        <position position="23"/>
    </location>
    <ligand>
        <name>NADPH</name>
        <dbReference type="ChEBI" id="CHEBI:57783"/>
    </ligand>
</feature>
<dbReference type="Gene3D" id="1.10.1040.10">
    <property type="entry name" value="N-(1-d-carboxylethyl)-l-norvaline Dehydrogenase, domain 2"/>
    <property type="match status" value="1"/>
</dbReference>
<keyword evidence="2 13" id="KW-0444">Lipid biosynthesis</keyword>
<evidence type="ECO:0000256" key="9">
    <source>
        <dbReference type="ARBA" id="ARBA00052716"/>
    </source>
</evidence>
<gene>
    <name evidence="13" type="primary">gpsA</name>
    <name evidence="21" type="ORF">SAMN05421783_11579</name>
</gene>
<feature type="binding site" evidence="15">
    <location>
        <begin position="264"/>
        <end position="265"/>
    </location>
    <ligand>
        <name>substrate</name>
    </ligand>
</feature>
<dbReference type="Gene3D" id="3.40.50.720">
    <property type="entry name" value="NAD(P)-binding Rossmann-like Domain"/>
    <property type="match status" value="1"/>
</dbReference>
<comment type="function">
    <text evidence="13">Catalyzes the reduction of the glycolytic intermediate dihydroxyacetone phosphate (DHAP) to sn-glycerol 3-phosphate (G3P), the key precursor for phospholipid synthesis.</text>
</comment>
<dbReference type="EMBL" id="FNNZ01000015">
    <property type="protein sequence ID" value="SDX15456.1"/>
    <property type="molecule type" value="Genomic_DNA"/>
</dbReference>
<feature type="binding site" evidence="13">
    <location>
        <position position="147"/>
    </location>
    <ligand>
        <name>sn-glycerol 3-phosphate</name>
        <dbReference type="ChEBI" id="CHEBI:57597"/>
    </ligand>
</feature>
<evidence type="ECO:0000256" key="11">
    <source>
        <dbReference type="ARBA" id="ARBA00069372"/>
    </source>
</evidence>
<dbReference type="HAMAP" id="MF_00394">
    <property type="entry name" value="NAD_Glyc3P_dehydrog"/>
    <property type="match status" value="1"/>
</dbReference>
<protein>
    <recommendedName>
        <fullName evidence="11 13">Glycerol-3-phosphate dehydrogenase [NAD(P)+]</fullName>
        <ecNumber evidence="10 13">1.1.1.94</ecNumber>
    </recommendedName>
    <alternativeName>
        <fullName evidence="13">NAD(P)(+)-dependent glycerol-3-phosphate dehydrogenase</fullName>
    </alternativeName>
    <alternativeName>
        <fullName evidence="12 13">NAD(P)H-dependent dihydroxyacetone-phosphate reductase</fullName>
    </alternativeName>
</protein>
<organism evidence="21 22">
    <name type="scientific">Thiocapsa roseopersicina</name>
    <dbReference type="NCBI Taxonomy" id="1058"/>
    <lineage>
        <taxon>Bacteria</taxon>
        <taxon>Pseudomonadati</taxon>
        <taxon>Pseudomonadota</taxon>
        <taxon>Gammaproteobacteria</taxon>
        <taxon>Chromatiales</taxon>
        <taxon>Chromatiaceae</taxon>
        <taxon>Thiocapsa</taxon>
    </lineage>
</organism>
<evidence type="ECO:0000313" key="21">
    <source>
        <dbReference type="EMBL" id="SDX15456.1"/>
    </source>
</evidence>
<feature type="binding site" evidence="13">
    <location>
        <position position="263"/>
    </location>
    <ligand>
        <name>sn-glycerol 3-phosphate</name>
        <dbReference type="ChEBI" id="CHEBI:57597"/>
    </ligand>
</feature>
<feature type="binding site" evidence="16">
    <location>
        <begin position="19"/>
        <end position="24"/>
    </location>
    <ligand>
        <name>NAD(+)</name>
        <dbReference type="ChEBI" id="CHEBI:57540"/>
    </ligand>
</feature>
<feature type="transmembrane region" description="Helical" evidence="18">
    <location>
        <begin position="12"/>
        <end position="32"/>
    </location>
</feature>
<dbReference type="OrthoDB" id="9812273at2"/>
<feature type="domain" description="Glycerol-3-phosphate dehydrogenase NAD-dependent C-terminal" evidence="20">
    <location>
        <begin position="189"/>
        <end position="328"/>
    </location>
</feature>
<evidence type="ECO:0000256" key="18">
    <source>
        <dbReference type="SAM" id="Phobius"/>
    </source>
</evidence>
<feature type="domain" description="Glycerol-3-phosphate dehydrogenase NAD-dependent N-terminal" evidence="19">
    <location>
        <begin position="15"/>
        <end position="169"/>
    </location>
</feature>
<dbReference type="GO" id="GO:0141152">
    <property type="term" value="F:glycerol-3-phosphate dehydrogenase (NAD+) activity"/>
    <property type="evidence" value="ECO:0007669"/>
    <property type="project" value="RHEA"/>
</dbReference>
<dbReference type="UniPathway" id="UPA00940"/>
<feature type="binding site" evidence="13">
    <location>
        <position position="264"/>
    </location>
    <ligand>
        <name>NADPH</name>
        <dbReference type="ChEBI" id="CHEBI:57783"/>
    </ligand>
</feature>
<feature type="binding site" evidence="13">
    <location>
        <position position="117"/>
    </location>
    <ligand>
        <name>NADPH</name>
        <dbReference type="ChEBI" id="CHEBI:57783"/>
    </ligand>
</feature>
<dbReference type="Proteomes" id="UP000198816">
    <property type="component" value="Unassembled WGS sequence"/>
</dbReference>
<dbReference type="GO" id="GO:0005975">
    <property type="term" value="P:carbohydrate metabolic process"/>
    <property type="evidence" value="ECO:0007669"/>
    <property type="project" value="InterPro"/>
</dbReference>
<dbReference type="Pfam" id="PF07479">
    <property type="entry name" value="NAD_Gly3P_dh_C"/>
    <property type="match status" value="1"/>
</dbReference>
<dbReference type="GO" id="GO:0046167">
    <property type="term" value="P:glycerol-3-phosphate biosynthetic process"/>
    <property type="evidence" value="ECO:0007669"/>
    <property type="project" value="UniProtKB-UniRule"/>
</dbReference>
<dbReference type="SUPFAM" id="SSF48179">
    <property type="entry name" value="6-phosphogluconate dehydrogenase C-terminal domain-like"/>
    <property type="match status" value="1"/>
</dbReference>
<dbReference type="GO" id="GO:0046168">
    <property type="term" value="P:glycerol-3-phosphate catabolic process"/>
    <property type="evidence" value="ECO:0007669"/>
    <property type="project" value="InterPro"/>
</dbReference>
<dbReference type="RefSeq" id="WP_093034350.1">
    <property type="nucleotide sequence ID" value="NZ_FNNZ01000015.1"/>
</dbReference>
<keyword evidence="6 13" id="KW-0443">Lipid metabolism</keyword>
<name>A0A1H2ZDL8_THIRO</name>
<comment type="pathway">
    <text evidence="13">Membrane lipid metabolism; glycerophospholipid metabolism.</text>
</comment>
<evidence type="ECO:0000256" key="4">
    <source>
        <dbReference type="ARBA" id="ARBA00023002"/>
    </source>
</evidence>
<evidence type="ECO:0000256" key="13">
    <source>
        <dbReference type="HAMAP-Rule" id="MF_00394"/>
    </source>
</evidence>
<dbReference type="PIRSF" id="PIRSF000114">
    <property type="entry name" value="Glycerol-3-P_dh"/>
    <property type="match status" value="1"/>
</dbReference>
<keyword evidence="18" id="KW-1133">Transmembrane helix</keyword>
<dbReference type="PANTHER" id="PTHR11728">
    <property type="entry name" value="GLYCEROL-3-PHOSPHATE DEHYDROGENASE"/>
    <property type="match status" value="1"/>
</dbReference>
<dbReference type="NCBIfam" id="NF000942">
    <property type="entry name" value="PRK00094.1-4"/>
    <property type="match status" value="1"/>
</dbReference>
<comment type="catalytic activity">
    <reaction evidence="13">
        <text>sn-glycerol 3-phosphate + NAD(+) = dihydroxyacetone phosphate + NADH + H(+)</text>
        <dbReference type="Rhea" id="RHEA:11092"/>
        <dbReference type="ChEBI" id="CHEBI:15378"/>
        <dbReference type="ChEBI" id="CHEBI:57540"/>
        <dbReference type="ChEBI" id="CHEBI:57597"/>
        <dbReference type="ChEBI" id="CHEBI:57642"/>
        <dbReference type="ChEBI" id="CHEBI:57945"/>
        <dbReference type="EC" id="1.1.1.94"/>
    </reaction>
</comment>
<dbReference type="GO" id="GO:0046474">
    <property type="term" value="P:glycerophospholipid biosynthetic process"/>
    <property type="evidence" value="ECO:0007669"/>
    <property type="project" value="TreeGrafter"/>
</dbReference>
<evidence type="ECO:0000256" key="6">
    <source>
        <dbReference type="ARBA" id="ARBA00023098"/>
    </source>
</evidence>
<feature type="binding site" evidence="13">
    <location>
        <position position="145"/>
    </location>
    <ligand>
        <name>sn-glycerol 3-phosphate</name>
        <dbReference type="ChEBI" id="CHEBI:57597"/>
    </ligand>
</feature>
<feature type="binding site" evidence="13">
    <location>
        <position position="43"/>
    </location>
    <ligand>
        <name>NADPH</name>
        <dbReference type="ChEBI" id="CHEBI:57783"/>
    </ligand>
</feature>
<comment type="similarity">
    <text evidence="1 13 17">Belongs to the NAD-dependent glycerol-3-phosphate dehydrogenase family.</text>
</comment>
<feature type="binding site" evidence="13">
    <location>
        <position position="253"/>
    </location>
    <ligand>
        <name>sn-glycerol 3-phosphate</name>
        <dbReference type="ChEBI" id="CHEBI:57597"/>
    </ligand>
</feature>
<evidence type="ECO:0000256" key="12">
    <source>
        <dbReference type="ARBA" id="ARBA00080511"/>
    </source>
</evidence>
<evidence type="ECO:0000256" key="8">
    <source>
        <dbReference type="ARBA" id="ARBA00023264"/>
    </source>
</evidence>
<evidence type="ECO:0000256" key="16">
    <source>
        <dbReference type="PIRSR" id="PIRSR000114-3"/>
    </source>
</evidence>
<evidence type="ECO:0000256" key="2">
    <source>
        <dbReference type="ARBA" id="ARBA00022516"/>
    </source>
</evidence>
<dbReference type="AlphaFoldDB" id="A0A1H2ZDL8"/>
<evidence type="ECO:0000256" key="5">
    <source>
        <dbReference type="ARBA" id="ARBA00023027"/>
    </source>
</evidence>
<feature type="binding site" evidence="13">
    <location>
        <position position="200"/>
    </location>
    <ligand>
        <name>sn-glycerol 3-phosphate</name>
        <dbReference type="ChEBI" id="CHEBI:57597"/>
    </ligand>
</feature>